<keyword evidence="2" id="KW-1185">Reference proteome</keyword>
<dbReference type="EMBL" id="BMAW01125958">
    <property type="protein sequence ID" value="GFU14752.1"/>
    <property type="molecule type" value="Genomic_DNA"/>
</dbReference>
<sequence length="48" mass="5588">MSYHMNSTLFTPDYSHLTGLLQHLNDDELKELLNNEEKIKALVSDLKQ</sequence>
<feature type="non-terminal residue" evidence="1">
    <location>
        <position position="1"/>
    </location>
</feature>
<evidence type="ECO:0000313" key="1">
    <source>
        <dbReference type="EMBL" id="GFU14752.1"/>
    </source>
</evidence>
<name>A0A8X6QEU0_NEPPI</name>
<dbReference type="Proteomes" id="UP000887013">
    <property type="component" value="Unassembled WGS sequence"/>
</dbReference>
<evidence type="ECO:0000313" key="2">
    <source>
        <dbReference type="Proteomes" id="UP000887013"/>
    </source>
</evidence>
<protein>
    <submittedName>
        <fullName evidence="1">Uncharacterized protein</fullName>
    </submittedName>
</protein>
<organism evidence="1 2">
    <name type="scientific">Nephila pilipes</name>
    <name type="common">Giant wood spider</name>
    <name type="synonym">Nephila maculata</name>
    <dbReference type="NCBI Taxonomy" id="299642"/>
    <lineage>
        <taxon>Eukaryota</taxon>
        <taxon>Metazoa</taxon>
        <taxon>Ecdysozoa</taxon>
        <taxon>Arthropoda</taxon>
        <taxon>Chelicerata</taxon>
        <taxon>Arachnida</taxon>
        <taxon>Araneae</taxon>
        <taxon>Araneomorphae</taxon>
        <taxon>Entelegynae</taxon>
        <taxon>Araneoidea</taxon>
        <taxon>Nephilidae</taxon>
        <taxon>Nephila</taxon>
    </lineage>
</organism>
<dbReference type="AlphaFoldDB" id="A0A8X6QEU0"/>
<comment type="caution">
    <text evidence="1">The sequence shown here is derived from an EMBL/GenBank/DDBJ whole genome shotgun (WGS) entry which is preliminary data.</text>
</comment>
<accession>A0A8X6QEU0</accession>
<reference evidence="1" key="1">
    <citation type="submission" date="2020-08" db="EMBL/GenBank/DDBJ databases">
        <title>Multicomponent nature underlies the extraordinary mechanical properties of spider dragline silk.</title>
        <authorList>
            <person name="Kono N."/>
            <person name="Nakamura H."/>
            <person name="Mori M."/>
            <person name="Yoshida Y."/>
            <person name="Ohtoshi R."/>
            <person name="Malay A.D."/>
            <person name="Moran D.A.P."/>
            <person name="Tomita M."/>
            <person name="Numata K."/>
            <person name="Arakawa K."/>
        </authorList>
    </citation>
    <scope>NUCLEOTIDE SEQUENCE</scope>
</reference>
<proteinExistence type="predicted"/>
<gene>
    <name evidence="1" type="ORF">NPIL_386661</name>
</gene>